<dbReference type="PANTHER" id="PTHR12526:SF636">
    <property type="entry name" value="BLL3647 PROTEIN"/>
    <property type="match status" value="1"/>
</dbReference>
<dbReference type="eggNOG" id="COG0438">
    <property type="taxonomic scope" value="Bacteria"/>
</dbReference>
<dbReference type="SUPFAM" id="SSF53756">
    <property type="entry name" value="UDP-Glycosyltransferase/glycogen phosphorylase"/>
    <property type="match status" value="1"/>
</dbReference>
<evidence type="ECO:0000259" key="4">
    <source>
        <dbReference type="Pfam" id="PF13579"/>
    </source>
</evidence>
<keyword evidence="1" id="KW-0328">Glycosyltransferase</keyword>
<protein>
    <submittedName>
        <fullName evidence="5">Putative glycosyl transferase</fullName>
    </submittedName>
</protein>
<comment type="caution">
    <text evidence="5">The sequence shown here is derived from an EMBL/GenBank/DDBJ whole genome shotgun (WGS) entry which is preliminary data.</text>
</comment>
<dbReference type="Pfam" id="PF13579">
    <property type="entry name" value="Glyco_trans_4_4"/>
    <property type="match status" value="1"/>
</dbReference>
<name>A0A031FV06_9MICO</name>
<dbReference type="Gene3D" id="3.40.50.2000">
    <property type="entry name" value="Glycogen Phosphorylase B"/>
    <property type="match status" value="2"/>
</dbReference>
<dbReference type="InterPro" id="IPR028098">
    <property type="entry name" value="Glyco_trans_4-like_N"/>
</dbReference>
<accession>A0A031FV06</accession>
<feature type="domain" description="Glycosyltransferase subfamily 4-like N-terminal" evidence="4">
    <location>
        <begin position="43"/>
        <end position="195"/>
    </location>
</feature>
<dbReference type="EMBL" id="JFYO01000005">
    <property type="protein sequence ID" value="EZP27465.1"/>
    <property type="molecule type" value="Genomic_DNA"/>
</dbReference>
<dbReference type="GO" id="GO:0016757">
    <property type="term" value="F:glycosyltransferase activity"/>
    <property type="evidence" value="ECO:0007669"/>
    <property type="project" value="UniProtKB-KW"/>
</dbReference>
<keyword evidence="2 5" id="KW-0808">Transferase</keyword>
<evidence type="ECO:0000256" key="2">
    <source>
        <dbReference type="ARBA" id="ARBA00022679"/>
    </source>
</evidence>
<sequence length="410" mass="45092">MTFESTGQMDAAANPVAVENRSPATRTLQIAMIGTRGVPASYGGFETAVEEIGRRLVKRGHAITVYTRGSESREREYLGMKVVHLPAVPVKQLETLSHTGLSAVHAVFGRRPNAAFVFNAANSPFLPVLRARGIPTALHMDGLEWKRSKWGRRGKAYYRWAEEFGVRTADALIADAPGIGEYYDREFGVPTELIRYGAPILETAPTDGIRTLDLESGGYHLVVARFEPENHVLEIVEGYRASSATKPLVVVGSAPYAAEYTERIRAAAGDDPRIRFLGGVYDQDLLDALYFHAFTYVHGHSVGGTNPSLLRAMGAGTAVLAYDVGFNHETLDEHGLFFADAAEATERFTALEEDHERTVASGVQVRERAAVAFRWDDVASAYEDLALRLADRESMHDLGRRARRRSRAAL</sequence>
<evidence type="ECO:0000256" key="3">
    <source>
        <dbReference type="SAM" id="MobiDB-lite"/>
    </source>
</evidence>
<dbReference type="PANTHER" id="PTHR12526">
    <property type="entry name" value="GLYCOSYLTRANSFERASE"/>
    <property type="match status" value="1"/>
</dbReference>
<keyword evidence="6" id="KW-1185">Reference proteome</keyword>
<proteinExistence type="predicted"/>
<feature type="region of interest" description="Disordered" evidence="3">
    <location>
        <begin position="1"/>
        <end position="20"/>
    </location>
</feature>
<dbReference type="Pfam" id="PF13692">
    <property type="entry name" value="Glyco_trans_1_4"/>
    <property type="match status" value="1"/>
</dbReference>
<reference evidence="5 6" key="1">
    <citation type="submission" date="2014-03" db="EMBL/GenBank/DDBJ databases">
        <title>Draft Genome Sequences of 13 Willow Endophytes.</title>
        <authorList>
            <person name="Gan H.Y."/>
            <person name="Gan H.M."/>
            <person name="Savka M.A."/>
            <person name="Hudson A.O."/>
        </authorList>
    </citation>
    <scope>NUCLEOTIDE SEQUENCE [LARGE SCALE GENOMIC DNA]</scope>
    <source>
        <strain evidence="5 6">RIT293</strain>
    </source>
</reference>
<gene>
    <name evidence="5" type="ORF">BW34_01452</name>
</gene>
<evidence type="ECO:0000256" key="1">
    <source>
        <dbReference type="ARBA" id="ARBA00022676"/>
    </source>
</evidence>
<dbReference type="PATRIC" id="fig|273677.3.peg.1432"/>
<dbReference type="AlphaFoldDB" id="A0A031FV06"/>
<evidence type="ECO:0000313" key="6">
    <source>
        <dbReference type="Proteomes" id="UP000024001"/>
    </source>
</evidence>
<dbReference type="Proteomes" id="UP000024001">
    <property type="component" value="Unassembled WGS sequence"/>
</dbReference>
<evidence type="ECO:0000313" key="5">
    <source>
        <dbReference type="EMBL" id="EZP27465.1"/>
    </source>
</evidence>
<organism evidence="5 6">
    <name type="scientific">Microbacterium oleivorans</name>
    <dbReference type="NCBI Taxonomy" id="273677"/>
    <lineage>
        <taxon>Bacteria</taxon>
        <taxon>Bacillati</taxon>
        <taxon>Actinomycetota</taxon>
        <taxon>Actinomycetes</taxon>
        <taxon>Micrococcales</taxon>
        <taxon>Microbacteriaceae</taxon>
        <taxon>Microbacterium</taxon>
    </lineage>
</organism>